<keyword evidence="2" id="KW-0963">Cytoplasm</keyword>
<sequence length="1137" mass="128296">MEAIPLPKAEEERLRHVRRVNLKELNLRLDTQESSKLDHSLRRHTALIKRMRQSIGADNRDQILKDVDSLSLEKYIDEVANAALEGIARCKTEKDVWAAAEVICSLHRRFSKTFTPAMVNHLSSALAPPSRAMLSAMAPDQREKEDAARVSRQRPVLRVCAELALVGVIRDAPTRSGAEWIMKAIRDLLSNDPTLSSLPLFSTFLKSYSRTYLGLAPPQAKQISGDAEPGMLASVAAGEASGTSTVAFDEDEELVEKDIRERFKRMCEGYFDNVAKKLIIEHKRLHEQDRRNHEAYIRSGEIFEDRQQAYEKMTKGYEKLLANCQTLSELLYLPMPLLPTISNKSDSIQIGASGGNTSDDAEDGLFSTGGKWEDEEERRFFEDIQDLKDFVPRNFLGIEDEGRDETEGKDRAEKERAEAEAEAEAEAKKLEKELEGLKANGDAHSNGFASGNRAESVDEESDSPLTPTPTSPKLSSPPLSPQLAPQGPSQLLTGLLARLPDATNRTLIDQAAVDFAFLNSKAARKRLIKFLANGPKNRTDLLPHYSRLVATLNKYMPDIGSELVASLEEEFRYLQKKKNVVKELAELRIKNITFLSNLTKFQVVPMHVILHVFKVCLDDFSGTNVDNVALLLEGCGRFLLRSEETRERFSTMLELMRRKQSMQHFDQRQILLLENAYYQCNPPERAPRVEKKRAPIEYFIPHLIYDVLSKRTIDKVFKLLRKLDWDDATTQRSLHKVFSKPWKLKYSNIGLLAMLTYDLQRHHSAFAIAIVDQVVEDIRRGLELNSYSMNQQRVATVKYLGELYIYRLINSALVFDTLWLLATFGHPDGHPLPRQPCPLDMPDDFFRIRLICVLLDTVGMCFDHGRQMRKLDGFIVFFQYYALCKDELPMEVDFMLSDSLEAVRPKLPMPKSIEEAASAVDVMFNTAMQTAGLAPEGESGDESEDEEDDADARSQEEEEGDDEGSTVGHGSATDDRAPSPDPVVVLSAQENLGPSEEAEADFAKELAKIITESSAESRKIDKKHTWWDTAVLAPGARKKRVEEHEQDTDGDADNTTETVMNFTVITRRGNKQQTRNLPVPAESALAVHTRSAQLQDKVEQQHLKRLVLNYEQREEAEELKALEARSKAGVVKIRLVG</sequence>
<protein>
    <recommendedName>
        <fullName evidence="4">MIF4G domain-containing protein</fullName>
    </recommendedName>
</protein>
<evidence type="ECO:0000313" key="5">
    <source>
        <dbReference type="EMBL" id="KIM69203.1"/>
    </source>
</evidence>
<dbReference type="AlphaFoldDB" id="A0A0C3A692"/>
<dbReference type="Gene3D" id="4.10.80.160">
    <property type="match status" value="1"/>
</dbReference>
<dbReference type="PANTHER" id="PTHR12839:SF7">
    <property type="entry name" value="REGULATOR OF NONSENSE TRANSCRIPTS 2"/>
    <property type="match status" value="1"/>
</dbReference>
<feature type="compositionally biased region" description="Acidic residues" evidence="3">
    <location>
        <begin position="938"/>
        <end position="964"/>
    </location>
</feature>
<feature type="compositionally biased region" description="Low complexity" evidence="3">
    <location>
        <begin position="471"/>
        <end position="488"/>
    </location>
</feature>
<feature type="compositionally biased region" description="Polar residues" evidence="3">
    <location>
        <begin position="349"/>
        <end position="358"/>
    </location>
</feature>
<evidence type="ECO:0000256" key="3">
    <source>
        <dbReference type="SAM" id="MobiDB-lite"/>
    </source>
</evidence>
<dbReference type="InterPro" id="IPR039762">
    <property type="entry name" value="Nmd2/UPF2"/>
</dbReference>
<organism evidence="5 6">
    <name type="scientific">Scleroderma citrinum Foug A</name>
    <dbReference type="NCBI Taxonomy" id="1036808"/>
    <lineage>
        <taxon>Eukaryota</taxon>
        <taxon>Fungi</taxon>
        <taxon>Dikarya</taxon>
        <taxon>Basidiomycota</taxon>
        <taxon>Agaricomycotina</taxon>
        <taxon>Agaricomycetes</taxon>
        <taxon>Agaricomycetidae</taxon>
        <taxon>Boletales</taxon>
        <taxon>Sclerodermatineae</taxon>
        <taxon>Sclerodermataceae</taxon>
        <taxon>Scleroderma</taxon>
    </lineage>
</organism>
<evidence type="ECO:0000256" key="1">
    <source>
        <dbReference type="ARBA" id="ARBA00004496"/>
    </source>
</evidence>
<evidence type="ECO:0000259" key="4">
    <source>
        <dbReference type="SMART" id="SM00543"/>
    </source>
</evidence>
<dbReference type="Pfam" id="PF04050">
    <property type="entry name" value="Upf2"/>
    <property type="match status" value="1"/>
</dbReference>
<feature type="compositionally biased region" description="Basic and acidic residues" evidence="3">
    <location>
        <begin position="405"/>
        <end position="436"/>
    </location>
</feature>
<dbReference type="SUPFAM" id="SSF48371">
    <property type="entry name" value="ARM repeat"/>
    <property type="match status" value="2"/>
</dbReference>
<feature type="domain" description="MIF4G" evidence="4">
    <location>
        <begin position="697"/>
        <end position="906"/>
    </location>
</feature>
<dbReference type="InterPro" id="IPR003890">
    <property type="entry name" value="MIF4G-like_typ-3"/>
</dbReference>
<dbReference type="SMART" id="SM00543">
    <property type="entry name" value="MIF4G"/>
    <property type="match status" value="2"/>
</dbReference>
<dbReference type="GO" id="GO:0000184">
    <property type="term" value="P:nuclear-transcribed mRNA catabolic process, nonsense-mediated decay"/>
    <property type="evidence" value="ECO:0007669"/>
    <property type="project" value="InterPro"/>
</dbReference>
<dbReference type="HOGENOM" id="CLU_002633_1_1_1"/>
<gene>
    <name evidence="5" type="ORF">SCLCIDRAFT_1208629</name>
</gene>
<dbReference type="PANTHER" id="PTHR12839">
    <property type="entry name" value="NONSENSE-MEDIATED MRNA DECAY PROTEIN 2 UP-FRAMESHIFT SUPPRESSOR 2"/>
    <property type="match status" value="1"/>
</dbReference>
<dbReference type="Proteomes" id="UP000053989">
    <property type="component" value="Unassembled WGS sequence"/>
</dbReference>
<dbReference type="GO" id="GO:0005737">
    <property type="term" value="C:cytoplasm"/>
    <property type="evidence" value="ECO:0007669"/>
    <property type="project" value="UniProtKB-SubCell"/>
</dbReference>
<dbReference type="EMBL" id="KN822007">
    <property type="protein sequence ID" value="KIM69203.1"/>
    <property type="molecule type" value="Genomic_DNA"/>
</dbReference>
<dbReference type="OrthoDB" id="27832at2759"/>
<reference evidence="5 6" key="1">
    <citation type="submission" date="2014-04" db="EMBL/GenBank/DDBJ databases">
        <authorList>
            <consortium name="DOE Joint Genome Institute"/>
            <person name="Kuo A."/>
            <person name="Kohler A."/>
            <person name="Nagy L.G."/>
            <person name="Floudas D."/>
            <person name="Copeland A."/>
            <person name="Barry K.W."/>
            <person name="Cichocki N."/>
            <person name="Veneault-Fourrey C."/>
            <person name="LaButti K."/>
            <person name="Lindquist E.A."/>
            <person name="Lipzen A."/>
            <person name="Lundell T."/>
            <person name="Morin E."/>
            <person name="Murat C."/>
            <person name="Sun H."/>
            <person name="Tunlid A."/>
            <person name="Henrissat B."/>
            <person name="Grigoriev I.V."/>
            <person name="Hibbett D.S."/>
            <person name="Martin F."/>
            <person name="Nordberg H.P."/>
            <person name="Cantor M.N."/>
            <person name="Hua S.X."/>
        </authorList>
    </citation>
    <scope>NUCLEOTIDE SEQUENCE [LARGE SCALE GENOMIC DNA]</scope>
    <source>
        <strain evidence="5 6">Foug A</strain>
    </source>
</reference>
<feature type="region of interest" description="Disordered" evidence="3">
    <location>
        <begin position="933"/>
        <end position="982"/>
    </location>
</feature>
<accession>A0A0C3A692</accession>
<dbReference type="GO" id="GO:0035145">
    <property type="term" value="C:exon-exon junction complex"/>
    <property type="evidence" value="ECO:0007669"/>
    <property type="project" value="TreeGrafter"/>
</dbReference>
<dbReference type="STRING" id="1036808.A0A0C3A692"/>
<keyword evidence="6" id="KW-1185">Reference proteome</keyword>
<feature type="domain" description="MIF4G" evidence="4">
    <location>
        <begin position="489"/>
        <end position="683"/>
    </location>
</feature>
<dbReference type="Pfam" id="PF02854">
    <property type="entry name" value="MIF4G"/>
    <property type="match status" value="2"/>
</dbReference>
<comment type="subcellular location">
    <subcellularLocation>
        <location evidence="1">Cytoplasm</location>
    </subcellularLocation>
</comment>
<reference evidence="6" key="2">
    <citation type="submission" date="2015-01" db="EMBL/GenBank/DDBJ databases">
        <title>Evolutionary Origins and Diversification of the Mycorrhizal Mutualists.</title>
        <authorList>
            <consortium name="DOE Joint Genome Institute"/>
            <consortium name="Mycorrhizal Genomics Consortium"/>
            <person name="Kohler A."/>
            <person name="Kuo A."/>
            <person name="Nagy L.G."/>
            <person name="Floudas D."/>
            <person name="Copeland A."/>
            <person name="Barry K.W."/>
            <person name="Cichocki N."/>
            <person name="Veneault-Fourrey C."/>
            <person name="LaButti K."/>
            <person name="Lindquist E.A."/>
            <person name="Lipzen A."/>
            <person name="Lundell T."/>
            <person name="Morin E."/>
            <person name="Murat C."/>
            <person name="Riley R."/>
            <person name="Ohm R."/>
            <person name="Sun H."/>
            <person name="Tunlid A."/>
            <person name="Henrissat B."/>
            <person name="Grigoriev I.V."/>
            <person name="Hibbett D.S."/>
            <person name="Martin F."/>
        </authorList>
    </citation>
    <scope>NUCLEOTIDE SEQUENCE [LARGE SCALE GENOMIC DNA]</scope>
    <source>
        <strain evidence="6">Foug A</strain>
    </source>
</reference>
<feature type="region of interest" description="Disordered" evidence="3">
    <location>
        <begin position="349"/>
        <end position="369"/>
    </location>
</feature>
<evidence type="ECO:0000313" key="6">
    <source>
        <dbReference type="Proteomes" id="UP000053989"/>
    </source>
</evidence>
<evidence type="ECO:0000256" key="2">
    <source>
        <dbReference type="ARBA" id="ARBA00022490"/>
    </source>
</evidence>
<dbReference type="GO" id="GO:0003723">
    <property type="term" value="F:RNA binding"/>
    <property type="evidence" value="ECO:0007669"/>
    <property type="project" value="InterPro"/>
</dbReference>
<dbReference type="FunCoup" id="A0A0C3A692">
    <property type="interactions" value="730"/>
</dbReference>
<dbReference type="InParanoid" id="A0A0C3A692"/>
<dbReference type="Gene3D" id="1.25.40.180">
    <property type="match status" value="3"/>
</dbReference>
<feature type="region of interest" description="Disordered" evidence="3">
    <location>
        <begin position="398"/>
        <end position="488"/>
    </location>
</feature>
<dbReference type="InterPro" id="IPR007193">
    <property type="entry name" value="Upf2/Nmd2_C"/>
</dbReference>
<name>A0A0C3A692_9AGAM</name>
<dbReference type="InterPro" id="IPR016024">
    <property type="entry name" value="ARM-type_fold"/>
</dbReference>
<proteinExistence type="predicted"/>